<evidence type="ECO:0000313" key="2">
    <source>
        <dbReference type="Proteomes" id="UP001283361"/>
    </source>
</evidence>
<proteinExistence type="predicted"/>
<protein>
    <submittedName>
        <fullName evidence="1">Uncharacterized protein</fullName>
    </submittedName>
</protein>
<organism evidence="1 2">
    <name type="scientific">Elysia crispata</name>
    <name type="common">lettuce slug</name>
    <dbReference type="NCBI Taxonomy" id="231223"/>
    <lineage>
        <taxon>Eukaryota</taxon>
        <taxon>Metazoa</taxon>
        <taxon>Spiralia</taxon>
        <taxon>Lophotrochozoa</taxon>
        <taxon>Mollusca</taxon>
        <taxon>Gastropoda</taxon>
        <taxon>Heterobranchia</taxon>
        <taxon>Euthyneura</taxon>
        <taxon>Panpulmonata</taxon>
        <taxon>Sacoglossa</taxon>
        <taxon>Placobranchoidea</taxon>
        <taxon>Plakobranchidae</taxon>
        <taxon>Elysia</taxon>
    </lineage>
</organism>
<dbReference type="EMBL" id="JAWDGP010000873">
    <property type="protein sequence ID" value="KAK3796556.1"/>
    <property type="molecule type" value="Genomic_DNA"/>
</dbReference>
<dbReference type="AlphaFoldDB" id="A0AAE1B0E8"/>
<accession>A0AAE1B0E8</accession>
<keyword evidence="2" id="KW-1185">Reference proteome</keyword>
<dbReference type="Proteomes" id="UP001283361">
    <property type="component" value="Unassembled WGS sequence"/>
</dbReference>
<evidence type="ECO:0000313" key="1">
    <source>
        <dbReference type="EMBL" id="KAK3796556.1"/>
    </source>
</evidence>
<reference evidence="1" key="1">
    <citation type="journal article" date="2023" name="G3 (Bethesda)">
        <title>A reference genome for the long-term kleptoplast-retaining sea slug Elysia crispata morphotype clarki.</title>
        <authorList>
            <person name="Eastman K.E."/>
            <person name="Pendleton A.L."/>
            <person name="Shaikh M.A."/>
            <person name="Suttiyut T."/>
            <person name="Ogas R."/>
            <person name="Tomko P."/>
            <person name="Gavelis G."/>
            <person name="Widhalm J.R."/>
            <person name="Wisecaver J.H."/>
        </authorList>
    </citation>
    <scope>NUCLEOTIDE SEQUENCE</scope>
    <source>
        <strain evidence="1">ECLA1</strain>
    </source>
</reference>
<gene>
    <name evidence="1" type="ORF">RRG08_059286</name>
</gene>
<name>A0AAE1B0E8_9GAST</name>
<sequence>MHFENPSLARDVLLKQQKRLRHEDRHNSKVKDSCMCCQPNACYTRFHLDKDEYFNTINNACRYSAILTIDRATCNVEYTKKNTW</sequence>
<comment type="caution">
    <text evidence="1">The sequence shown here is derived from an EMBL/GenBank/DDBJ whole genome shotgun (WGS) entry which is preliminary data.</text>
</comment>